<proteinExistence type="predicted"/>
<protein>
    <submittedName>
        <fullName evidence="1">Uncharacterized protein</fullName>
    </submittedName>
</protein>
<comment type="caution">
    <text evidence="1">The sequence shown here is derived from an EMBL/GenBank/DDBJ whole genome shotgun (WGS) entry which is preliminary data.</text>
</comment>
<dbReference type="HOGENOM" id="CLU_3270274_0_0_9"/>
<dbReference type="Proteomes" id="UP000006000">
    <property type="component" value="Unassembled WGS sequence"/>
</dbReference>
<accession>A5Z5L8</accession>
<dbReference type="EMBL" id="AAVL02000031">
    <property type="protein sequence ID" value="EDM51694.1"/>
    <property type="molecule type" value="Genomic_DNA"/>
</dbReference>
<sequence>MPLPIIPMNTACSFPCLAPNESHRKPVLFIFTVVYYIIHLK</sequence>
<reference evidence="1 2" key="2">
    <citation type="submission" date="2007-04" db="EMBL/GenBank/DDBJ databases">
        <title>Draft genome sequence of Eubacterium ventriosum (ATCC 27560).</title>
        <authorList>
            <person name="Sudarsanam P."/>
            <person name="Ley R."/>
            <person name="Guruge J."/>
            <person name="Turnbaugh P.J."/>
            <person name="Mahowald M."/>
            <person name="Liep D."/>
            <person name="Gordon J."/>
        </authorList>
    </citation>
    <scope>NUCLEOTIDE SEQUENCE [LARGE SCALE GENOMIC DNA]</scope>
    <source>
        <strain evidence="1 2">ATCC 27560</strain>
    </source>
</reference>
<dbReference type="AlphaFoldDB" id="A5Z5L8"/>
<evidence type="ECO:0000313" key="2">
    <source>
        <dbReference type="Proteomes" id="UP000006000"/>
    </source>
</evidence>
<name>A5Z5L8_9FIRM</name>
<gene>
    <name evidence="1" type="ORF">EUBVEN_00999</name>
</gene>
<evidence type="ECO:0000313" key="1">
    <source>
        <dbReference type="EMBL" id="EDM51694.1"/>
    </source>
</evidence>
<organism evidence="1 2">
    <name type="scientific">Eubacterium ventriosum ATCC 27560</name>
    <dbReference type="NCBI Taxonomy" id="411463"/>
    <lineage>
        <taxon>Bacteria</taxon>
        <taxon>Bacillati</taxon>
        <taxon>Bacillota</taxon>
        <taxon>Clostridia</taxon>
        <taxon>Eubacteriales</taxon>
        <taxon>Eubacteriaceae</taxon>
        <taxon>Eubacterium</taxon>
    </lineage>
</organism>
<reference evidence="1 2" key="1">
    <citation type="submission" date="2007-03" db="EMBL/GenBank/DDBJ databases">
        <authorList>
            <person name="Fulton L."/>
            <person name="Clifton S."/>
            <person name="Fulton B."/>
            <person name="Xu J."/>
            <person name="Minx P."/>
            <person name="Pepin K.H."/>
            <person name="Johnson M."/>
            <person name="Thiruvilangam P."/>
            <person name="Bhonagiri V."/>
            <person name="Nash W.E."/>
            <person name="Mardis E.R."/>
            <person name="Wilson R.K."/>
        </authorList>
    </citation>
    <scope>NUCLEOTIDE SEQUENCE [LARGE SCALE GENOMIC DNA]</scope>
    <source>
        <strain evidence="1 2">ATCC 27560</strain>
    </source>
</reference>